<dbReference type="AlphaFoldDB" id="A0A4Z1TD58"/>
<accession>A0A4Z1TD58</accession>
<dbReference type="PROSITE" id="PS51151">
    <property type="entry name" value="NAC_AB"/>
    <property type="match status" value="1"/>
</dbReference>
<dbReference type="VEuPathDB" id="GiardiaDB:GMRT_10910"/>
<dbReference type="OrthoDB" id="3169036at2759"/>
<comment type="subunit">
    <text evidence="1">Part of the nascent polypeptide-associated complex (NAC).</text>
</comment>
<keyword evidence="1" id="KW-0804">Transcription</keyword>
<dbReference type="InterPro" id="IPR038187">
    <property type="entry name" value="NAC_A/B_dom_sf"/>
</dbReference>
<proteinExistence type="inferred from homology"/>
<keyword evidence="1" id="KW-0805">Transcription regulation</keyword>
<comment type="caution">
    <text evidence="3">The sequence shown here is derived from an EMBL/GenBank/DDBJ whole genome shotgun (WGS) entry which is preliminary data.</text>
</comment>
<comment type="similarity">
    <text evidence="1">Belongs to the NAC-beta family.</text>
</comment>
<dbReference type="Pfam" id="PF01849">
    <property type="entry name" value="NAC"/>
    <property type="match status" value="1"/>
</dbReference>
<evidence type="ECO:0000256" key="1">
    <source>
        <dbReference type="RuleBase" id="RU361272"/>
    </source>
</evidence>
<dbReference type="InterPro" id="IPR002715">
    <property type="entry name" value="Nas_poly-pep-assoc_cplx_dom"/>
</dbReference>
<gene>
    <name evidence="3" type="ORF">GMRT_10910</name>
</gene>
<protein>
    <recommendedName>
        <fullName evidence="1">Nascent polypeptide-associated complex subunit beta</fullName>
    </recommendedName>
</protein>
<dbReference type="Proteomes" id="UP000315496">
    <property type="component" value="Chromosome 1"/>
</dbReference>
<reference evidence="3 4" key="1">
    <citation type="submission" date="2019-05" db="EMBL/GenBank/DDBJ databases">
        <title>The compact genome of Giardia muris reveals important steps in the evolution of intestinal protozoan parasites.</title>
        <authorList>
            <person name="Xu F."/>
            <person name="Jimenez-Gonzalez A."/>
            <person name="Einarsson E."/>
            <person name="Astvaldsson A."/>
            <person name="Peirasmaki D."/>
            <person name="Eckmann L."/>
            <person name="Andersson J.O."/>
            <person name="Svard S.G."/>
            <person name="Jerlstrom-Hultqvist J."/>
        </authorList>
    </citation>
    <scope>NUCLEOTIDE SEQUENCE [LARGE SCALE GENOMIC DNA]</scope>
    <source>
        <strain evidence="3 4">Roberts-Thomson</strain>
    </source>
</reference>
<dbReference type="Gene3D" id="1.10.8.10">
    <property type="entry name" value="DNA helicase RuvA subunit, C-terminal domain"/>
    <property type="match status" value="1"/>
</dbReference>
<dbReference type="EMBL" id="VDLU01000001">
    <property type="protein sequence ID" value="TNJ30469.1"/>
    <property type="molecule type" value="Genomic_DNA"/>
</dbReference>
<sequence length="130" mass="14185">MQQALITKLKLEKVENVSKVTFLRGRDEFVISQDVEVYFNKKTGSYIFYGVPQAANMSADIERIIKMMQIDNPGAGGAEGDAPMDEGFTEEDITSVVEQGGIDRDKAIQLLREHGDIGSAVIAATSGDDK</sequence>
<feature type="domain" description="NAC-A/B" evidence="2">
    <location>
        <begin position="1"/>
        <end position="61"/>
    </location>
</feature>
<dbReference type="Gene3D" id="2.20.70.30">
    <property type="entry name" value="Nascent polypeptide-associated complex domain"/>
    <property type="match status" value="1"/>
</dbReference>
<evidence type="ECO:0000313" key="4">
    <source>
        <dbReference type="Proteomes" id="UP000315496"/>
    </source>
</evidence>
<keyword evidence="4" id="KW-1185">Reference proteome</keyword>
<organism evidence="3 4">
    <name type="scientific">Giardia muris</name>
    <dbReference type="NCBI Taxonomy" id="5742"/>
    <lineage>
        <taxon>Eukaryota</taxon>
        <taxon>Metamonada</taxon>
        <taxon>Diplomonadida</taxon>
        <taxon>Hexamitidae</taxon>
        <taxon>Giardiinae</taxon>
        <taxon>Giardia</taxon>
    </lineage>
</organism>
<evidence type="ECO:0000313" key="3">
    <source>
        <dbReference type="EMBL" id="TNJ30469.1"/>
    </source>
</evidence>
<evidence type="ECO:0000259" key="2">
    <source>
        <dbReference type="PROSITE" id="PS51151"/>
    </source>
</evidence>
<dbReference type="CDD" id="cd14278">
    <property type="entry name" value="UBA_NAC_like"/>
    <property type="match status" value="1"/>
</dbReference>
<name>A0A4Z1TD58_GIAMU</name>